<evidence type="ECO:0000313" key="1">
    <source>
        <dbReference type="EMBL" id="GAO30069.1"/>
    </source>
</evidence>
<reference evidence="1 2" key="1">
    <citation type="journal article" date="2015" name="Microbes Environ.">
        <title>Distribution and evolution of nitrogen fixation genes in the phylum bacteroidetes.</title>
        <authorList>
            <person name="Inoue J."/>
            <person name="Oshima K."/>
            <person name="Suda W."/>
            <person name="Sakamoto M."/>
            <person name="Iino T."/>
            <person name="Noda S."/>
            <person name="Hongoh Y."/>
            <person name="Hattori M."/>
            <person name="Ohkuma M."/>
        </authorList>
    </citation>
    <scope>NUCLEOTIDE SEQUENCE [LARGE SCALE GENOMIC DNA]</scope>
    <source>
        <strain evidence="1">JCM 15548</strain>
    </source>
</reference>
<dbReference type="STRING" id="1236989.JCM15548_12316"/>
<sequence>MKSYFLENQLIDKLSGFEPKKLALAIKALKGFYYSRGSSVTDMCKLLKISAPNGVALLSELIDRQIIEKKGLGNLKEVENLNCMDYAKMLFMFYLLTWISIRPA</sequence>
<dbReference type="RefSeq" id="WP_227625656.1">
    <property type="nucleotide sequence ID" value="NZ_BAZW01000017.1"/>
</dbReference>
<gene>
    <name evidence="1" type="ORF">JCM15548_12316</name>
</gene>
<proteinExistence type="predicted"/>
<dbReference type="Proteomes" id="UP000032900">
    <property type="component" value="Unassembled WGS sequence"/>
</dbReference>
<protein>
    <submittedName>
        <fullName evidence="1">Uncharacterized protein</fullName>
    </submittedName>
</protein>
<accession>A0A0E9LXT9</accession>
<organism evidence="1 2">
    <name type="scientific">Geofilum rubicundum JCM 15548</name>
    <dbReference type="NCBI Taxonomy" id="1236989"/>
    <lineage>
        <taxon>Bacteria</taxon>
        <taxon>Pseudomonadati</taxon>
        <taxon>Bacteroidota</taxon>
        <taxon>Bacteroidia</taxon>
        <taxon>Marinilabiliales</taxon>
        <taxon>Marinilabiliaceae</taxon>
        <taxon>Geofilum</taxon>
    </lineage>
</organism>
<evidence type="ECO:0000313" key="2">
    <source>
        <dbReference type="Proteomes" id="UP000032900"/>
    </source>
</evidence>
<comment type="caution">
    <text evidence="1">The sequence shown here is derived from an EMBL/GenBank/DDBJ whole genome shotgun (WGS) entry which is preliminary data.</text>
</comment>
<dbReference type="EMBL" id="BAZW01000017">
    <property type="protein sequence ID" value="GAO30069.1"/>
    <property type="molecule type" value="Genomic_DNA"/>
</dbReference>
<dbReference type="AlphaFoldDB" id="A0A0E9LXT9"/>
<keyword evidence="2" id="KW-1185">Reference proteome</keyword>
<name>A0A0E9LXT9_9BACT</name>